<comment type="caution">
    <text evidence="1">The sequence shown here is derived from an EMBL/GenBank/DDBJ whole genome shotgun (WGS) entry which is preliminary data.</text>
</comment>
<organism evidence="1 2">
    <name type="scientific">Exocentrus adspersus</name>
    <dbReference type="NCBI Taxonomy" id="1586481"/>
    <lineage>
        <taxon>Eukaryota</taxon>
        <taxon>Metazoa</taxon>
        <taxon>Ecdysozoa</taxon>
        <taxon>Arthropoda</taxon>
        <taxon>Hexapoda</taxon>
        <taxon>Insecta</taxon>
        <taxon>Pterygota</taxon>
        <taxon>Neoptera</taxon>
        <taxon>Endopterygota</taxon>
        <taxon>Coleoptera</taxon>
        <taxon>Polyphaga</taxon>
        <taxon>Cucujiformia</taxon>
        <taxon>Chrysomeloidea</taxon>
        <taxon>Cerambycidae</taxon>
        <taxon>Lamiinae</taxon>
        <taxon>Acanthocinini</taxon>
        <taxon>Exocentrus</taxon>
    </lineage>
</organism>
<dbReference type="AlphaFoldDB" id="A0AAV8VMR1"/>
<proteinExistence type="predicted"/>
<sequence>MEFDDDDIFEDDLDVLEIIEFGFPRQVYRRSNPFENLSELEFFKRYRLYKNTVRYLLTLIQEELEYPNNLNNAVSPIVLPLGHVNQTPIAQNYIYY</sequence>
<reference evidence="1 2" key="1">
    <citation type="journal article" date="2023" name="Insect Mol. Biol.">
        <title>Genome sequencing provides insights into the evolution of gene families encoding plant cell wall-degrading enzymes in longhorned beetles.</title>
        <authorList>
            <person name="Shin N.R."/>
            <person name="Okamura Y."/>
            <person name="Kirsch R."/>
            <person name="Pauchet Y."/>
        </authorList>
    </citation>
    <scope>NUCLEOTIDE SEQUENCE [LARGE SCALE GENOMIC DNA]</scope>
    <source>
        <strain evidence="1">EAD_L_NR</strain>
    </source>
</reference>
<protein>
    <recommendedName>
        <fullName evidence="3">Maturase K</fullName>
    </recommendedName>
</protein>
<dbReference type="EMBL" id="JANEYG010000052">
    <property type="protein sequence ID" value="KAJ8915514.1"/>
    <property type="molecule type" value="Genomic_DNA"/>
</dbReference>
<keyword evidence="2" id="KW-1185">Reference proteome</keyword>
<accession>A0AAV8VMR1</accession>
<gene>
    <name evidence="1" type="ORF">NQ315_012395</name>
</gene>
<dbReference type="Proteomes" id="UP001159042">
    <property type="component" value="Unassembled WGS sequence"/>
</dbReference>
<evidence type="ECO:0008006" key="3">
    <source>
        <dbReference type="Google" id="ProtNLM"/>
    </source>
</evidence>
<name>A0AAV8VMR1_9CUCU</name>
<evidence type="ECO:0000313" key="2">
    <source>
        <dbReference type="Proteomes" id="UP001159042"/>
    </source>
</evidence>
<evidence type="ECO:0000313" key="1">
    <source>
        <dbReference type="EMBL" id="KAJ8915514.1"/>
    </source>
</evidence>